<dbReference type="SUPFAM" id="SSF51905">
    <property type="entry name" value="FAD/NAD(P)-binding domain"/>
    <property type="match status" value="1"/>
</dbReference>
<keyword evidence="4 8" id="KW-0560">Oxidoreductase</keyword>
<evidence type="ECO:0000313" key="8">
    <source>
        <dbReference type="EMBL" id="WXA97699.1"/>
    </source>
</evidence>
<evidence type="ECO:0000256" key="5">
    <source>
        <dbReference type="ARBA" id="ARBA00023133"/>
    </source>
</evidence>
<dbReference type="InterPro" id="IPR002937">
    <property type="entry name" value="Amino_oxidase"/>
</dbReference>
<dbReference type="EC" id="1.3.3.4" evidence="8"/>
<dbReference type="InterPro" id="IPR050464">
    <property type="entry name" value="Zeta_carotene_desat/Oxidored"/>
</dbReference>
<dbReference type="GO" id="GO:0004729">
    <property type="term" value="F:oxygen-dependent protoporphyrinogen oxidase activity"/>
    <property type="evidence" value="ECO:0007669"/>
    <property type="project" value="UniProtKB-EC"/>
</dbReference>
<organism evidence="8 9">
    <name type="scientific">Pendulispora brunnea</name>
    <dbReference type="NCBI Taxonomy" id="2905690"/>
    <lineage>
        <taxon>Bacteria</taxon>
        <taxon>Pseudomonadati</taxon>
        <taxon>Myxococcota</taxon>
        <taxon>Myxococcia</taxon>
        <taxon>Myxococcales</taxon>
        <taxon>Sorangiineae</taxon>
        <taxon>Pendulisporaceae</taxon>
        <taxon>Pendulispora</taxon>
    </lineage>
</organism>
<evidence type="ECO:0000256" key="1">
    <source>
        <dbReference type="ARBA" id="ARBA00001974"/>
    </source>
</evidence>
<feature type="domain" description="Amine oxidase" evidence="7">
    <location>
        <begin position="14"/>
        <end position="474"/>
    </location>
</feature>
<evidence type="ECO:0000256" key="4">
    <source>
        <dbReference type="ARBA" id="ARBA00023002"/>
    </source>
</evidence>
<dbReference type="PANTHER" id="PTHR42923">
    <property type="entry name" value="PROTOPORPHYRINOGEN OXIDASE"/>
    <property type="match status" value="1"/>
</dbReference>
<evidence type="ECO:0000256" key="6">
    <source>
        <dbReference type="ARBA" id="ARBA00023444"/>
    </source>
</evidence>
<dbReference type="Gene3D" id="3.50.50.60">
    <property type="entry name" value="FAD/NAD(P)-binding domain"/>
    <property type="match status" value="1"/>
</dbReference>
<dbReference type="Gene3D" id="1.10.3110.10">
    <property type="entry name" value="protoporphyrinogen ix oxidase, domain 3"/>
    <property type="match status" value="1"/>
</dbReference>
<keyword evidence="9" id="KW-1185">Reference proteome</keyword>
<dbReference type="InterPro" id="IPR036188">
    <property type="entry name" value="FAD/NAD-bd_sf"/>
</dbReference>
<dbReference type="PANTHER" id="PTHR42923:SF3">
    <property type="entry name" value="PROTOPORPHYRINOGEN OXIDASE"/>
    <property type="match status" value="1"/>
</dbReference>
<name>A0ABZ2KI34_9BACT</name>
<dbReference type="Gene3D" id="3.90.660.20">
    <property type="entry name" value="Protoporphyrinogen oxidase, mitochondrial, domain 2"/>
    <property type="match status" value="1"/>
</dbReference>
<sequence>MTMRHVLVVGAGVTGLACARALLGLAKERGGIRVTICEASSNVGGNIVTENRSGFILDGGPDSWLSTKPDAERLVRALKLGPELISTVETHRGAYVAWGKELHRIPEGLVLGVPTAVGPMVTTGLFDWDAKLRMALEPLVPRRIYHGDEDESVASFMSRRLGDDLADRLAGPLLGGIFAGDAGAISVRAAFPQFVAAEREHGSLILAMRAQRRARMESSENGEAEKPKPGFLSLRGGLGSMIAALQDELHDADLRTSCPVLGISELEDDPRGRYAVETARGVEFADDVVLASRAHASANIVRGLDASLAEAFDRVLDYASTATVFLAFKRAQIAHELDATGFIVPRSLGRKILAATWVSSKWDHRAPAGHVLMRAFVGGAGHEELLASDDGELADLALRELRIFTPIEGRPLFTRVFRFHRASPQPYLGHLPRIRALTEKLSRHPGLYAAGSGLDGVGIPDCIRQAETVARQILG</sequence>
<dbReference type="RefSeq" id="WP_394848317.1">
    <property type="nucleotide sequence ID" value="NZ_CP089982.1"/>
</dbReference>
<keyword evidence="3" id="KW-0274">FAD</keyword>
<protein>
    <submittedName>
        <fullName evidence="8">Protoporphyrinogen oxidase</fullName>
        <ecNumber evidence="8">1.3.3.4</ecNumber>
    </submittedName>
</protein>
<evidence type="ECO:0000256" key="2">
    <source>
        <dbReference type="ARBA" id="ARBA00022630"/>
    </source>
</evidence>
<reference evidence="8 9" key="1">
    <citation type="submission" date="2021-12" db="EMBL/GenBank/DDBJ databases">
        <title>Discovery of the Pendulisporaceae a myxobacterial family with distinct sporulation behavior and unique specialized metabolism.</title>
        <authorList>
            <person name="Garcia R."/>
            <person name="Popoff A."/>
            <person name="Bader C.D."/>
            <person name="Loehr J."/>
            <person name="Walesch S."/>
            <person name="Walt C."/>
            <person name="Boldt J."/>
            <person name="Bunk B."/>
            <person name="Haeckl F.J.F.P.J."/>
            <person name="Gunesch A.P."/>
            <person name="Birkelbach J."/>
            <person name="Nuebel U."/>
            <person name="Pietschmann T."/>
            <person name="Bach T."/>
            <person name="Mueller R."/>
        </authorList>
    </citation>
    <scope>NUCLEOTIDE SEQUENCE [LARGE SCALE GENOMIC DNA]</scope>
    <source>
        <strain evidence="8 9">MSr12523</strain>
    </source>
</reference>
<gene>
    <name evidence="8" type="primary">hemG</name>
    <name evidence="8" type="ORF">LZC95_12750</name>
</gene>
<evidence type="ECO:0000259" key="7">
    <source>
        <dbReference type="Pfam" id="PF01593"/>
    </source>
</evidence>
<dbReference type="InterPro" id="IPR004572">
    <property type="entry name" value="Protoporphyrinogen_oxidase"/>
</dbReference>
<accession>A0ABZ2KI34</accession>
<comment type="cofactor">
    <cofactor evidence="1">
        <name>FAD</name>
        <dbReference type="ChEBI" id="CHEBI:57692"/>
    </cofactor>
</comment>
<dbReference type="PROSITE" id="PS51257">
    <property type="entry name" value="PROKAR_LIPOPROTEIN"/>
    <property type="match status" value="1"/>
</dbReference>
<proteinExistence type="predicted"/>
<keyword evidence="5" id="KW-0350">Heme biosynthesis</keyword>
<comment type="pathway">
    <text evidence="6">Porphyrin-containing compound metabolism.</text>
</comment>
<dbReference type="Proteomes" id="UP001379533">
    <property type="component" value="Chromosome"/>
</dbReference>
<dbReference type="SUPFAM" id="SSF54373">
    <property type="entry name" value="FAD-linked reductases, C-terminal domain"/>
    <property type="match status" value="1"/>
</dbReference>
<keyword evidence="2" id="KW-0285">Flavoprotein</keyword>
<dbReference type="Pfam" id="PF01593">
    <property type="entry name" value="Amino_oxidase"/>
    <property type="match status" value="1"/>
</dbReference>
<dbReference type="EMBL" id="CP089982">
    <property type="protein sequence ID" value="WXA97699.1"/>
    <property type="molecule type" value="Genomic_DNA"/>
</dbReference>
<evidence type="ECO:0000256" key="3">
    <source>
        <dbReference type="ARBA" id="ARBA00022827"/>
    </source>
</evidence>
<evidence type="ECO:0000313" key="9">
    <source>
        <dbReference type="Proteomes" id="UP001379533"/>
    </source>
</evidence>
<dbReference type="NCBIfam" id="TIGR00562">
    <property type="entry name" value="proto_IX_ox"/>
    <property type="match status" value="1"/>
</dbReference>